<dbReference type="CDD" id="cd09272">
    <property type="entry name" value="RNase_HI_RT_Ty1"/>
    <property type="match status" value="1"/>
</dbReference>
<gene>
    <name evidence="2" type="primary">LOC107832629</name>
</gene>
<dbReference type="KEGG" id="nta:107832629"/>
<dbReference type="InterPro" id="IPR043502">
    <property type="entry name" value="DNA/RNA_pol_sf"/>
</dbReference>
<proteinExistence type="predicted"/>
<dbReference type="AlphaFoldDB" id="A0A1S4DS65"/>
<evidence type="ECO:0000313" key="2">
    <source>
        <dbReference type="RefSeq" id="XP_016515974.1"/>
    </source>
</evidence>
<dbReference type="OrthoDB" id="414945at2759"/>
<dbReference type="PaxDb" id="4097-A0A1S4DS65"/>
<accession>A0A1S4DS65</accession>
<dbReference type="PANTHER" id="PTHR11439">
    <property type="entry name" value="GAG-POL-RELATED RETROTRANSPOSON"/>
    <property type="match status" value="1"/>
</dbReference>
<protein>
    <submittedName>
        <fullName evidence="2">Uncharacterized mitochondrial protein AtMg00810-like</fullName>
    </submittedName>
</protein>
<sequence>MSTIKTVVAVVVKKYWPLFQFDVNNTFLYGDLDEEVFMRLPPGYSVTPLFSYGQLVCRLHKSLYGLRQASRQWYAMLSQALSSRGYHHSLNDYSLFTRVSRDSIVVLADYMDYIILTGTNSAEISSLKSFLDAQFKIKDLGSLSYFLGIEVLYSDSGVLLHQKKFGHYLLLEFHCSDIASVVCPLPLNAKLKAKEDTHLPKPEVYRSLVGNLNFLTNTRPDITFVVQHLSQFMQSPCLPHLEAALHLLKYLQGTADFGIFFNNSPNLFVAAYCDSDWVACPDTRKSVTRFCVLLGGSLVGWKSKKQLVVSISSVEAEYRAMSKVVGKLTCLHRLLLDLGVSCPYVPLFCDSHAAIHIAKNPVFHERTKHIELDCHLVRAKLVEGLIHLLHTSSSTQLTDIFTEDLVGAAHHDLLFKLGVFSPSNLKGGIGIT</sequence>
<dbReference type="RefSeq" id="XP_016515974.1">
    <property type="nucleotide sequence ID" value="XM_016660488.1"/>
</dbReference>
<reference evidence="2" key="1">
    <citation type="submission" date="2025-08" db="UniProtKB">
        <authorList>
            <consortium name="RefSeq"/>
        </authorList>
    </citation>
    <scope>IDENTIFICATION</scope>
</reference>
<dbReference type="PANTHER" id="PTHR11439:SF498">
    <property type="entry name" value="DNAK FAMILY PROTEIN"/>
    <property type="match status" value="1"/>
</dbReference>
<evidence type="ECO:0000259" key="1">
    <source>
        <dbReference type="Pfam" id="PF07727"/>
    </source>
</evidence>
<name>A0A1S4DS65_TOBAC</name>
<dbReference type="STRING" id="4097.A0A1S4DS65"/>
<dbReference type="Pfam" id="PF07727">
    <property type="entry name" value="RVT_2"/>
    <property type="match status" value="1"/>
</dbReference>
<feature type="domain" description="Reverse transcriptase Ty1/copia-type" evidence="1">
    <location>
        <begin position="2"/>
        <end position="185"/>
    </location>
</feature>
<dbReference type="InterPro" id="IPR013103">
    <property type="entry name" value="RVT_2"/>
</dbReference>
<organism evidence="2">
    <name type="scientific">Nicotiana tabacum</name>
    <name type="common">Common tobacco</name>
    <dbReference type="NCBI Taxonomy" id="4097"/>
    <lineage>
        <taxon>Eukaryota</taxon>
        <taxon>Viridiplantae</taxon>
        <taxon>Streptophyta</taxon>
        <taxon>Embryophyta</taxon>
        <taxon>Tracheophyta</taxon>
        <taxon>Spermatophyta</taxon>
        <taxon>Magnoliopsida</taxon>
        <taxon>eudicotyledons</taxon>
        <taxon>Gunneridae</taxon>
        <taxon>Pentapetalae</taxon>
        <taxon>asterids</taxon>
        <taxon>lamiids</taxon>
        <taxon>Solanales</taxon>
        <taxon>Solanaceae</taxon>
        <taxon>Nicotianoideae</taxon>
        <taxon>Nicotianeae</taxon>
        <taxon>Nicotiana</taxon>
    </lineage>
</organism>
<dbReference type="SUPFAM" id="SSF56672">
    <property type="entry name" value="DNA/RNA polymerases"/>
    <property type="match status" value="1"/>
</dbReference>